<reference evidence="2 3" key="1">
    <citation type="submission" date="2014-04" db="EMBL/GenBank/DDBJ databases">
        <authorList>
            <consortium name="DOE Joint Genome Institute"/>
            <person name="Kuo A."/>
            <person name="Girlanda M."/>
            <person name="Perotto S."/>
            <person name="Kohler A."/>
            <person name="Nagy L.G."/>
            <person name="Floudas D."/>
            <person name="Copeland A."/>
            <person name="Barry K.W."/>
            <person name="Cichocki N."/>
            <person name="Veneault-Fourrey C."/>
            <person name="LaButti K."/>
            <person name="Lindquist E.A."/>
            <person name="Lipzen A."/>
            <person name="Lundell T."/>
            <person name="Morin E."/>
            <person name="Murat C."/>
            <person name="Sun H."/>
            <person name="Tunlid A."/>
            <person name="Henrissat B."/>
            <person name="Grigoriev I.V."/>
            <person name="Hibbett D.S."/>
            <person name="Martin F."/>
            <person name="Nordberg H.P."/>
            <person name="Cantor M.N."/>
            <person name="Hua S.X."/>
        </authorList>
    </citation>
    <scope>NUCLEOTIDE SEQUENCE [LARGE SCALE GENOMIC DNA]</scope>
    <source>
        <strain evidence="2 3">MUT 4182</strain>
    </source>
</reference>
<proteinExistence type="predicted"/>
<feature type="compositionally biased region" description="Acidic residues" evidence="1">
    <location>
        <begin position="88"/>
        <end position="99"/>
    </location>
</feature>
<feature type="compositionally biased region" description="Acidic residues" evidence="1">
    <location>
        <begin position="1"/>
        <end position="18"/>
    </location>
</feature>
<protein>
    <submittedName>
        <fullName evidence="2">Uncharacterized protein</fullName>
    </submittedName>
</protein>
<feature type="region of interest" description="Disordered" evidence="1">
    <location>
        <begin position="56"/>
        <end position="142"/>
    </location>
</feature>
<organism evidence="2 3">
    <name type="scientific">Tulasnella calospora MUT 4182</name>
    <dbReference type="NCBI Taxonomy" id="1051891"/>
    <lineage>
        <taxon>Eukaryota</taxon>
        <taxon>Fungi</taxon>
        <taxon>Dikarya</taxon>
        <taxon>Basidiomycota</taxon>
        <taxon>Agaricomycotina</taxon>
        <taxon>Agaricomycetes</taxon>
        <taxon>Cantharellales</taxon>
        <taxon>Tulasnellaceae</taxon>
        <taxon>Tulasnella</taxon>
    </lineage>
</organism>
<keyword evidence="3" id="KW-1185">Reference proteome</keyword>
<evidence type="ECO:0000313" key="3">
    <source>
        <dbReference type="Proteomes" id="UP000054248"/>
    </source>
</evidence>
<reference evidence="3" key="2">
    <citation type="submission" date="2015-01" db="EMBL/GenBank/DDBJ databases">
        <title>Evolutionary Origins and Diversification of the Mycorrhizal Mutualists.</title>
        <authorList>
            <consortium name="DOE Joint Genome Institute"/>
            <consortium name="Mycorrhizal Genomics Consortium"/>
            <person name="Kohler A."/>
            <person name="Kuo A."/>
            <person name="Nagy L.G."/>
            <person name="Floudas D."/>
            <person name="Copeland A."/>
            <person name="Barry K.W."/>
            <person name="Cichocki N."/>
            <person name="Veneault-Fourrey C."/>
            <person name="LaButti K."/>
            <person name="Lindquist E.A."/>
            <person name="Lipzen A."/>
            <person name="Lundell T."/>
            <person name="Morin E."/>
            <person name="Murat C."/>
            <person name="Riley R."/>
            <person name="Ohm R."/>
            <person name="Sun H."/>
            <person name="Tunlid A."/>
            <person name="Henrissat B."/>
            <person name="Grigoriev I.V."/>
            <person name="Hibbett D.S."/>
            <person name="Martin F."/>
        </authorList>
    </citation>
    <scope>NUCLEOTIDE SEQUENCE [LARGE SCALE GENOMIC DNA]</scope>
    <source>
        <strain evidence="3">MUT 4182</strain>
    </source>
</reference>
<feature type="compositionally biased region" description="Polar residues" evidence="1">
    <location>
        <begin position="64"/>
        <end position="77"/>
    </location>
</feature>
<dbReference type="AlphaFoldDB" id="A0A0C3PUC3"/>
<gene>
    <name evidence="2" type="ORF">M407DRAFT_31865</name>
</gene>
<evidence type="ECO:0000313" key="2">
    <source>
        <dbReference type="EMBL" id="KIO18465.1"/>
    </source>
</evidence>
<evidence type="ECO:0000256" key="1">
    <source>
        <dbReference type="SAM" id="MobiDB-lite"/>
    </source>
</evidence>
<dbReference type="HOGENOM" id="CLU_1817224_0_0_1"/>
<dbReference type="EMBL" id="KN823284">
    <property type="protein sequence ID" value="KIO18465.1"/>
    <property type="molecule type" value="Genomic_DNA"/>
</dbReference>
<dbReference type="Proteomes" id="UP000054248">
    <property type="component" value="Unassembled WGS sequence"/>
</dbReference>
<name>A0A0C3PUC3_9AGAM</name>
<accession>A0A0C3PUC3</accession>
<feature type="region of interest" description="Disordered" evidence="1">
    <location>
        <begin position="1"/>
        <end position="24"/>
    </location>
</feature>
<sequence length="142" mass="15894">MDLNGDAEDEAETEEEERDTTGPIFTTLARGFRSGLGQRPPFWNITSNLQLRRKAYPPVPISSPSPTDMRPTPQSFAEQRWGLLDTGGYDDEDLDEEEDGREHTHGPSTRPKRRMVTSPAVEMVLPSHHRPVSTCSTGPAQY</sequence>
<feature type="compositionally biased region" description="Polar residues" evidence="1">
    <location>
        <begin position="133"/>
        <end position="142"/>
    </location>
</feature>